<dbReference type="PANTHER" id="PTHR38589:SF1">
    <property type="entry name" value="BLR0621 PROTEIN"/>
    <property type="match status" value="1"/>
</dbReference>
<evidence type="ECO:0008006" key="4">
    <source>
        <dbReference type="Google" id="ProtNLM"/>
    </source>
</evidence>
<dbReference type="Proteomes" id="UP001212326">
    <property type="component" value="Chromosome"/>
</dbReference>
<evidence type="ECO:0000313" key="2">
    <source>
        <dbReference type="EMBL" id="WBO67867.1"/>
    </source>
</evidence>
<reference evidence="2 3" key="1">
    <citation type="submission" date="2022-12" db="EMBL/GenBank/DDBJ databases">
        <authorList>
            <person name="Mo P."/>
        </authorList>
    </citation>
    <scope>NUCLEOTIDE SEQUENCE [LARGE SCALE GENOMIC DNA]</scope>
    <source>
        <strain evidence="2 3">HUAS 2-6</strain>
    </source>
</reference>
<dbReference type="PROSITE" id="PS51257">
    <property type="entry name" value="PROKAR_LIPOPROTEIN"/>
    <property type="match status" value="1"/>
</dbReference>
<protein>
    <recommendedName>
        <fullName evidence="4">Lipoprotein</fullName>
    </recommendedName>
</protein>
<dbReference type="RefSeq" id="WP_270085140.1">
    <property type="nucleotide sequence ID" value="NZ_CP115300.1"/>
</dbReference>
<evidence type="ECO:0000313" key="3">
    <source>
        <dbReference type="Proteomes" id="UP001212326"/>
    </source>
</evidence>
<feature type="region of interest" description="Disordered" evidence="1">
    <location>
        <begin position="181"/>
        <end position="204"/>
    </location>
</feature>
<evidence type="ECO:0000256" key="1">
    <source>
        <dbReference type="SAM" id="MobiDB-lite"/>
    </source>
</evidence>
<sequence>MAIYSVRHCAVAVTAFGTLLTTLSGCGSDGSGPVDAEGAQGPRHPVVSAIPATDPTRIPGVGDRLHRWIPRDSSQVVAVYGKGEDSPDSTVVLYMKEGPEWRPVARWAGHNGRNGWTTDHHSGDERSPVGVFGLSDAGGVLDDPGSMLPYDQDEYAYAPTIDTEAYEHVFDYVIAIDYNRLPGTPPHDPTRPDGDDKGGGVWLHPDHGDGTAACVSVPKGAMKFLLRTLDPARHPVMVMGDKEALRA</sequence>
<dbReference type="EMBL" id="CP115300">
    <property type="protein sequence ID" value="WBO67867.1"/>
    <property type="molecule type" value="Genomic_DNA"/>
</dbReference>
<gene>
    <name evidence="2" type="ORF">O1G22_36145</name>
</gene>
<name>A0ABY7PBV2_9ACTN</name>
<organism evidence="2 3">
    <name type="scientific">Streptomyces camelliae</name>
    <dbReference type="NCBI Taxonomy" id="3004093"/>
    <lineage>
        <taxon>Bacteria</taxon>
        <taxon>Bacillati</taxon>
        <taxon>Actinomycetota</taxon>
        <taxon>Actinomycetes</taxon>
        <taxon>Kitasatosporales</taxon>
        <taxon>Streptomycetaceae</taxon>
        <taxon>Streptomyces</taxon>
    </lineage>
</organism>
<proteinExistence type="predicted"/>
<keyword evidence="3" id="KW-1185">Reference proteome</keyword>
<feature type="compositionally biased region" description="Basic and acidic residues" evidence="1">
    <location>
        <begin position="188"/>
        <end position="204"/>
    </location>
</feature>
<dbReference type="PANTHER" id="PTHR38589">
    <property type="entry name" value="BLR0621 PROTEIN"/>
    <property type="match status" value="1"/>
</dbReference>
<accession>A0ABY7PBV2</accession>